<dbReference type="SUPFAM" id="SSF102405">
    <property type="entry name" value="MCP/YpsA-like"/>
    <property type="match status" value="1"/>
</dbReference>
<dbReference type="Gene3D" id="3.40.50.450">
    <property type="match status" value="1"/>
</dbReference>
<name>A0A926DBU5_9FIRM</name>
<dbReference type="Proteomes" id="UP000620366">
    <property type="component" value="Unassembled WGS sequence"/>
</dbReference>
<gene>
    <name evidence="4" type="primary">dprA</name>
    <name evidence="4" type="ORF">H8695_00680</name>
</gene>
<feature type="domain" description="Smf/DprA SLOG" evidence="2">
    <location>
        <begin position="79"/>
        <end position="287"/>
    </location>
</feature>
<dbReference type="Pfam" id="PF17782">
    <property type="entry name" value="WHD_DprA"/>
    <property type="match status" value="1"/>
</dbReference>
<sequence>MTDNTVYHIWLQSKIRAGSNKAPALFAAFGNVRGVYSADEKKLRSCSFLSPAECRTLAQKDLGPAQETMRRCESIGASILTPEDSAYPKRLAALSDLPLALYVLGELPDIDDEICLGVVGTRGATQRGSASIDRFVPGLARCGVIIVSGMAAGIDTLAHVAALKRGGRTIAVLGCAIDRVYPAENAELKRRIAENCAVVSEYPPGAVTDRSSFPARNRIISGLSLGVAVVQAPRKSGALITARHAAEQGRDVFAVPGGIDDVQFEGCNQLLRDGAIALTEPMDVLREYWSAFPHRIRGQKSGAAYTKRDRTQQKVPVAAAPKLVYHDEKPSPTADLELTGEQRAVLAVLTEQPLTIDQIATRSGLPVQRVSVTLLFLNMKGYVRSLPGSRYRLM</sequence>
<dbReference type="PANTHER" id="PTHR43022">
    <property type="entry name" value="PROTEIN SMF"/>
    <property type="match status" value="1"/>
</dbReference>
<dbReference type="Gene3D" id="1.10.10.10">
    <property type="entry name" value="Winged helix-like DNA-binding domain superfamily/Winged helix DNA-binding domain"/>
    <property type="match status" value="1"/>
</dbReference>
<accession>A0A926DBU5</accession>
<comment type="caution">
    <text evidence="4">The sequence shown here is derived from an EMBL/GenBank/DDBJ whole genome shotgun (WGS) entry which is preliminary data.</text>
</comment>
<evidence type="ECO:0000313" key="5">
    <source>
        <dbReference type="Proteomes" id="UP000620366"/>
    </source>
</evidence>
<dbReference type="InterPro" id="IPR003488">
    <property type="entry name" value="DprA"/>
</dbReference>
<evidence type="ECO:0000256" key="1">
    <source>
        <dbReference type="ARBA" id="ARBA00006525"/>
    </source>
</evidence>
<protein>
    <submittedName>
        <fullName evidence="4">DNA-protecting protein DprA</fullName>
    </submittedName>
</protein>
<evidence type="ECO:0000259" key="2">
    <source>
        <dbReference type="Pfam" id="PF02481"/>
    </source>
</evidence>
<feature type="domain" description="DprA winged helix" evidence="3">
    <location>
        <begin position="330"/>
        <end position="388"/>
    </location>
</feature>
<dbReference type="GO" id="GO:0009294">
    <property type="term" value="P:DNA-mediated transformation"/>
    <property type="evidence" value="ECO:0007669"/>
    <property type="project" value="InterPro"/>
</dbReference>
<dbReference type="AlphaFoldDB" id="A0A926DBU5"/>
<dbReference type="InterPro" id="IPR041614">
    <property type="entry name" value="DprA_WH"/>
</dbReference>
<evidence type="ECO:0000259" key="3">
    <source>
        <dbReference type="Pfam" id="PF17782"/>
    </source>
</evidence>
<evidence type="ECO:0000313" key="4">
    <source>
        <dbReference type="EMBL" id="MBC8535213.1"/>
    </source>
</evidence>
<comment type="similarity">
    <text evidence="1">Belongs to the DprA/Smf family.</text>
</comment>
<dbReference type="InterPro" id="IPR057666">
    <property type="entry name" value="DrpA_SLOG"/>
</dbReference>
<dbReference type="InterPro" id="IPR036388">
    <property type="entry name" value="WH-like_DNA-bd_sf"/>
</dbReference>
<dbReference type="PANTHER" id="PTHR43022:SF1">
    <property type="entry name" value="PROTEIN SMF"/>
    <property type="match status" value="1"/>
</dbReference>
<dbReference type="Pfam" id="PF02481">
    <property type="entry name" value="DNA_processg_A"/>
    <property type="match status" value="1"/>
</dbReference>
<dbReference type="EMBL" id="JACRSP010000001">
    <property type="protein sequence ID" value="MBC8535213.1"/>
    <property type="molecule type" value="Genomic_DNA"/>
</dbReference>
<proteinExistence type="inferred from homology"/>
<dbReference type="RefSeq" id="WP_249298849.1">
    <property type="nucleotide sequence ID" value="NZ_JACRSP010000001.1"/>
</dbReference>
<keyword evidence="5" id="KW-1185">Reference proteome</keyword>
<reference evidence="4" key="1">
    <citation type="submission" date="2020-08" db="EMBL/GenBank/DDBJ databases">
        <title>Genome public.</title>
        <authorList>
            <person name="Liu C."/>
            <person name="Sun Q."/>
        </authorList>
    </citation>
    <scope>NUCLEOTIDE SEQUENCE</scope>
    <source>
        <strain evidence="4">BX7</strain>
    </source>
</reference>
<organism evidence="4 5">
    <name type="scientific">Feifania hominis</name>
    <dbReference type="NCBI Taxonomy" id="2763660"/>
    <lineage>
        <taxon>Bacteria</taxon>
        <taxon>Bacillati</taxon>
        <taxon>Bacillota</taxon>
        <taxon>Clostridia</taxon>
        <taxon>Eubacteriales</taxon>
        <taxon>Feifaniaceae</taxon>
        <taxon>Feifania</taxon>
    </lineage>
</organism>
<dbReference type="NCBIfam" id="TIGR00732">
    <property type="entry name" value="dprA"/>
    <property type="match status" value="1"/>
</dbReference>